<dbReference type="EMBL" id="MT144649">
    <property type="protein sequence ID" value="QJH96391.1"/>
    <property type="molecule type" value="Genomic_DNA"/>
</dbReference>
<dbReference type="PANTHER" id="PTHR43300:SF4">
    <property type="entry name" value="ACYL-[ACYL-CARRIER-PROTEIN]--UDP-N-ACETYLGLUCOSAMINE O-ACYLTRANSFERASE"/>
    <property type="match status" value="1"/>
</dbReference>
<dbReference type="Pfam" id="PF14602">
    <property type="entry name" value="Hexapep_2"/>
    <property type="match status" value="1"/>
</dbReference>
<dbReference type="GO" id="GO:0016740">
    <property type="term" value="F:transferase activity"/>
    <property type="evidence" value="ECO:0007669"/>
    <property type="project" value="UniProtKB-KW"/>
</dbReference>
<organism evidence="1">
    <name type="scientific">viral metagenome</name>
    <dbReference type="NCBI Taxonomy" id="1070528"/>
    <lineage>
        <taxon>unclassified sequences</taxon>
        <taxon>metagenomes</taxon>
        <taxon>organismal metagenomes</taxon>
    </lineage>
</organism>
<sequence length="246" mass="27078">MIHNLAVIYPSAKIGNNVSIGPFSIIYDNVEIGDNCNIGSHCELGVKSMNDVESPLIISKNSNIRSGSVFYEGSKFGENLTTGHKITVRERVTAGNNLQLGSYTDIQGNNQFGNFVKMHSNVHIGQGCVIENYVWLFPYALIVNDPHPPSNIELYSTIRKYTVVGARVILMPGTILGEDVLVAAGSIVSGSVENGVLVAGSPAKRVCRTSQIPLRDGSKRAAYPWRRHFHRGYPEQVVLEWMDEFK</sequence>
<accession>A0A6M3XF18</accession>
<proteinExistence type="predicted"/>
<dbReference type="InterPro" id="IPR011004">
    <property type="entry name" value="Trimer_LpxA-like_sf"/>
</dbReference>
<dbReference type="Gene3D" id="2.160.10.10">
    <property type="entry name" value="Hexapeptide repeat proteins"/>
    <property type="match status" value="1"/>
</dbReference>
<dbReference type="PANTHER" id="PTHR43300">
    <property type="entry name" value="ACETYLTRANSFERASE"/>
    <property type="match status" value="1"/>
</dbReference>
<name>A0A6M3XF18_9ZZZZ</name>
<dbReference type="InterPro" id="IPR001451">
    <property type="entry name" value="Hexapep"/>
</dbReference>
<dbReference type="CDD" id="cd03358">
    <property type="entry name" value="LbH_WxcM_N_like"/>
    <property type="match status" value="1"/>
</dbReference>
<gene>
    <name evidence="1" type="ORF">TM448B00717_0014</name>
</gene>
<dbReference type="Pfam" id="PF00132">
    <property type="entry name" value="Hexapep"/>
    <property type="match status" value="1"/>
</dbReference>
<keyword evidence="1" id="KW-0808">Transferase</keyword>
<dbReference type="InterPro" id="IPR050179">
    <property type="entry name" value="Trans_hexapeptide_repeat"/>
</dbReference>
<reference evidence="1" key="1">
    <citation type="submission" date="2020-03" db="EMBL/GenBank/DDBJ databases">
        <title>The deep terrestrial virosphere.</title>
        <authorList>
            <person name="Holmfeldt K."/>
            <person name="Nilsson E."/>
            <person name="Simone D."/>
            <person name="Lopez-Fernandez M."/>
            <person name="Wu X."/>
            <person name="de Brujin I."/>
            <person name="Lundin D."/>
            <person name="Andersson A."/>
            <person name="Bertilsson S."/>
            <person name="Dopson M."/>
        </authorList>
    </citation>
    <scope>NUCLEOTIDE SEQUENCE</scope>
    <source>
        <strain evidence="1">TM448B00717</strain>
    </source>
</reference>
<evidence type="ECO:0000313" key="1">
    <source>
        <dbReference type="EMBL" id="QJH96391.1"/>
    </source>
</evidence>
<dbReference type="SUPFAM" id="SSF51161">
    <property type="entry name" value="Trimeric LpxA-like enzymes"/>
    <property type="match status" value="1"/>
</dbReference>
<protein>
    <submittedName>
        <fullName evidence="1">Putative acetyltransferase</fullName>
    </submittedName>
</protein>
<dbReference type="AlphaFoldDB" id="A0A6M3XF18"/>